<organism evidence="2 3">
    <name type="scientific">Adineta ricciae</name>
    <name type="common">Rotifer</name>
    <dbReference type="NCBI Taxonomy" id="249248"/>
    <lineage>
        <taxon>Eukaryota</taxon>
        <taxon>Metazoa</taxon>
        <taxon>Spiralia</taxon>
        <taxon>Gnathifera</taxon>
        <taxon>Rotifera</taxon>
        <taxon>Eurotatoria</taxon>
        <taxon>Bdelloidea</taxon>
        <taxon>Adinetida</taxon>
        <taxon>Adinetidae</taxon>
        <taxon>Adineta</taxon>
    </lineage>
</organism>
<proteinExistence type="predicted"/>
<feature type="compositionally biased region" description="Polar residues" evidence="1">
    <location>
        <begin position="9"/>
        <end position="18"/>
    </location>
</feature>
<evidence type="ECO:0000313" key="3">
    <source>
        <dbReference type="Proteomes" id="UP000663852"/>
    </source>
</evidence>
<protein>
    <submittedName>
        <fullName evidence="2">Uncharacterized protein</fullName>
    </submittedName>
</protein>
<evidence type="ECO:0000256" key="1">
    <source>
        <dbReference type="SAM" id="MobiDB-lite"/>
    </source>
</evidence>
<evidence type="ECO:0000313" key="2">
    <source>
        <dbReference type="EMBL" id="CAF1534906.1"/>
    </source>
</evidence>
<feature type="region of interest" description="Disordered" evidence="1">
    <location>
        <begin position="1"/>
        <end position="44"/>
    </location>
</feature>
<dbReference type="EMBL" id="CAJNOJ010000941">
    <property type="protein sequence ID" value="CAF1534906.1"/>
    <property type="molecule type" value="Genomic_DNA"/>
</dbReference>
<dbReference type="Proteomes" id="UP000663852">
    <property type="component" value="Unassembled WGS sequence"/>
</dbReference>
<comment type="caution">
    <text evidence="2">The sequence shown here is derived from an EMBL/GenBank/DDBJ whole genome shotgun (WGS) entry which is preliminary data.</text>
</comment>
<gene>
    <name evidence="2" type="ORF">EDS130_LOCUS44867</name>
</gene>
<reference evidence="2" key="1">
    <citation type="submission" date="2021-02" db="EMBL/GenBank/DDBJ databases">
        <authorList>
            <person name="Nowell W R."/>
        </authorList>
    </citation>
    <scope>NUCLEOTIDE SEQUENCE</scope>
</reference>
<dbReference type="AlphaFoldDB" id="A0A815VEX7"/>
<name>A0A815VEX7_ADIRI</name>
<accession>A0A815VEX7</accession>
<sequence>MMPSPNCLVANSNCSASKPNPNSNPETEPEPIAEPQERIRTRTRARTIRLQTRTEVRAPQSPSKAISSFSCNKYTHVRVKENVERFGQKCEVHVIARWKNEPDIQNQRRKLT</sequence>